<evidence type="ECO:0000256" key="1">
    <source>
        <dbReference type="SAM" id="MobiDB-lite"/>
    </source>
</evidence>
<dbReference type="AlphaFoldDB" id="A0A8H6WC83"/>
<dbReference type="Pfam" id="PF00339">
    <property type="entry name" value="Arrestin_N"/>
    <property type="match status" value="1"/>
</dbReference>
<dbReference type="GO" id="GO:0070086">
    <property type="term" value="P:ubiquitin-dependent endocytosis"/>
    <property type="evidence" value="ECO:0007669"/>
    <property type="project" value="TreeGrafter"/>
</dbReference>
<feature type="region of interest" description="Disordered" evidence="1">
    <location>
        <begin position="306"/>
        <end position="345"/>
    </location>
</feature>
<dbReference type="Gene3D" id="2.60.40.640">
    <property type="match status" value="1"/>
</dbReference>
<dbReference type="InterPro" id="IPR014756">
    <property type="entry name" value="Ig_E-set"/>
</dbReference>
<dbReference type="InterPro" id="IPR011022">
    <property type="entry name" value="Arrestin_C-like"/>
</dbReference>
<dbReference type="EMBL" id="JACAZF010000003">
    <property type="protein sequence ID" value="KAF7309483.1"/>
    <property type="molecule type" value="Genomic_DNA"/>
</dbReference>
<proteinExistence type="predicted"/>
<evidence type="ECO:0000313" key="4">
    <source>
        <dbReference type="Proteomes" id="UP000636479"/>
    </source>
</evidence>
<feature type="region of interest" description="Disordered" evidence="1">
    <location>
        <begin position="578"/>
        <end position="601"/>
    </location>
</feature>
<feature type="domain" description="Arrestin C-terminal-like" evidence="2">
    <location>
        <begin position="222"/>
        <end position="402"/>
    </location>
</feature>
<dbReference type="GO" id="GO:0005829">
    <property type="term" value="C:cytosol"/>
    <property type="evidence" value="ECO:0007669"/>
    <property type="project" value="TreeGrafter"/>
</dbReference>
<dbReference type="InterPro" id="IPR050357">
    <property type="entry name" value="Arrestin_domain-protein"/>
</dbReference>
<dbReference type="PANTHER" id="PTHR11188:SF17">
    <property type="entry name" value="FI21816P1"/>
    <property type="match status" value="1"/>
</dbReference>
<reference evidence="3" key="1">
    <citation type="submission" date="2020-05" db="EMBL/GenBank/DDBJ databases">
        <title>Mycena genomes resolve the evolution of fungal bioluminescence.</title>
        <authorList>
            <person name="Tsai I.J."/>
        </authorList>
    </citation>
    <scope>NUCLEOTIDE SEQUENCE</scope>
    <source>
        <strain evidence="3">171206Taipei</strain>
    </source>
</reference>
<dbReference type="PANTHER" id="PTHR11188">
    <property type="entry name" value="ARRESTIN DOMAIN CONTAINING PROTEIN"/>
    <property type="match status" value="1"/>
</dbReference>
<evidence type="ECO:0000259" key="2">
    <source>
        <dbReference type="SMART" id="SM01017"/>
    </source>
</evidence>
<dbReference type="RefSeq" id="XP_037222933.1">
    <property type="nucleotide sequence ID" value="XM_037360048.1"/>
</dbReference>
<dbReference type="SUPFAM" id="SSF81296">
    <property type="entry name" value="E set domains"/>
    <property type="match status" value="1"/>
</dbReference>
<dbReference type="InterPro" id="IPR011021">
    <property type="entry name" value="Arrestin-like_N"/>
</dbReference>
<accession>A0A8H6WC83</accession>
<evidence type="ECO:0000313" key="3">
    <source>
        <dbReference type="EMBL" id="KAF7309483.1"/>
    </source>
</evidence>
<protein>
    <submittedName>
        <fullName evidence="3">Arrestin-C domain-containing protein</fullName>
    </submittedName>
</protein>
<gene>
    <name evidence="3" type="ORF">MIND_00319100</name>
</gene>
<keyword evidence="4" id="KW-1185">Reference proteome</keyword>
<comment type="caution">
    <text evidence="3">The sequence shown here is derived from an EMBL/GenBank/DDBJ whole genome shotgun (WGS) entry which is preliminary data.</text>
</comment>
<sequence>MTSTIVFLIRLGDTLRLRALVTLDYDHVKTIRRGHHCDMHFFRPKTVDEQQDSQRMEIAVDHDFLFLRGTGSDSEPALLQGNVVLELREPTTVRSITLQFRGKAYVAQPPQQDSLSSGGNPTSTYVVCKHNWSFLEGAKKNSYTLKAGRHLFPFKLQLGGSLPSSLVTDAMGGASVSYKLRAVAQRTGLSHNIQAVAPIYLIRSLAPTALEYQQTRDIEYTWMNKLLFYIAIPHVAWAAGDELVALLKITPLVKGVGVLSITTTLRETTKLHGRQGSHTRKVATVVHEILGGTAVQVVEHEDRKDSRFSLASRVPTPSSQPVAGPSRLGDTTPSPPNEPSQGEDDVVTTLKLPIPSQCTPSHSQDPVNVSYVVHWSVLVTNADGHISELFCSLPITILDSYLLNESRSHTTTARQLLVGHSEPPSRLEDKSELPSYMEHVRDRVANMALSEANTLRVTNPWVQMGVSPIIVDGQRACPAPLEVIADHPFISDPNHPLFLDWVNAELLISQGATRVTFPTNAEVEGSGHNTPIPHPEHPSTPTTVSAEGIATYTHPSHASNSLRGIFTATLEPVSSFSHPAWLSTRPDPKTPRNLSSTSLSSAETLQRRVREVAQPVPNVNSELLHRAFTEVPDYEIAVKGFLGGVPPLSSMHGLPSYSDSEGLRHSHS</sequence>
<dbReference type="GO" id="GO:0030674">
    <property type="term" value="F:protein-macromolecule adaptor activity"/>
    <property type="evidence" value="ECO:0007669"/>
    <property type="project" value="TreeGrafter"/>
</dbReference>
<dbReference type="SMART" id="SM01017">
    <property type="entry name" value="Arrestin_C"/>
    <property type="match status" value="1"/>
</dbReference>
<dbReference type="GO" id="GO:0005886">
    <property type="term" value="C:plasma membrane"/>
    <property type="evidence" value="ECO:0007669"/>
    <property type="project" value="TreeGrafter"/>
</dbReference>
<organism evidence="3 4">
    <name type="scientific">Mycena indigotica</name>
    <dbReference type="NCBI Taxonomy" id="2126181"/>
    <lineage>
        <taxon>Eukaryota</taxon>
        <taxon>Fungi</taxon>
        <taxon>Dikarya</taxon>
        <taxon>Basidiomycota</taxon>
        <taxon>Agaricomycotina</taxon>
        <taxon>Agaricomycetes</taxon>
        <taxon>Agaricomycetidae</taxon>
        <taxon>Agaricales</taxon>
        <taxon>Marasmiineae</taxon>
        <taxon>Mycenaceae</taxon>
        <taxon>Mycena</taxon>
    </lineage>
</organism>
<dbReference type="InterPro" id="IPR014752">
    <property type="entry name" value="Arrestin-like_C"/>
</dbReference>
<dbReference type="Pfam" id="PF02752">
    <property type="entry name" value="Arrestin_C"/>
    <property type="match status" value="1"/>
</dbReference>
<dbReference type="Proteomes" id="UP000636479">
    <property type="component" value="Unassembled WGS sequence"/>
</dbReference>
<dbReference type="GO" id="GO:0031625">
    <property type="term" value="F:ubiquitin protein ligase binding"/>
    <property type="evidence" value="ECO:0007669"/>
    <property type="project" value="TreeGrafter"/>
</dbReference>
<dbReference type="GeneID" id="59342564"/>
<name>A0A8H6WC83_9AGAR</name>
<dbReference type="OrthoDB" id="2333384at2759"/>
<feature type="region of interest" description="Disordered" evidence="1">
    <location>
        <begin position="523"/>
        <end position="544"/>
    </location>
</feature>